<evidence type="ECO:0000256" key="6">
    <source>
        <dbReference type="ARBA" id="ARBA00023014"/>
    </source>
</evidence>
<keyword evidence="6" id="KW-0411">Iron-sulfur</keyword>
<dbReference type="PROSITE" id="PS01305">
    <property type="entry name" value="MOAA_NIFB_PQQE"/>
    <property type="match status" value="1"/>
</dbReference>
<dbReference type="RefSeq" id="WP_253679621.1">
    <property type="nucleotide sequence ID" value="NZ_CP050861.1"/>
</dbReference>
<dbReference type="InterPro" id="IPR007197">
    <property type="entry name" value="rSAM"/>
</dbReference>
<evidence type="ECO:0000313" key="8">
    <source>
        <dbReference type="EMBL" id="UTD16215.1"/>
    </source>
</evidence>
<dbReference type="SFLD" id="SFLDS00029">
    <property type="entry name" value="Radical_SAM"/>
    <property type="match status" value="1"/>
</dbReference>
<dbReference type="Gene3D" id="3.20.20.70">
    <property type="entry name" value="Aldolase class I"/>
    <property type="match status" value="1"/>
</dbReference>
<dbReference type="PROSITE" id="PS51918">
    <property type="entry name" value="RADICAL_SAM"/>
    <property type="match status" value="1"/>
</dbReference>
<dbReference type="SFLD" id="SFLDG01067">
    <property type="entry name" value="SPASM/twitch_domain_containing"/>
    <property type="match status" value="1"/>
</dbReference>
<dbReference type="SUPFAM" id="SSF102114">
    <property type="entry name" value="Radical SAM enzymes"/>
    <property type="match status" value="1"/>
</dbReference>
<dbReference type="GO" id="GO:0046872">
    <property type="term" value="F:metal ion binding"/>
    <property type="evidence" value="ECO:0007669"/>
    <property type="project" value="UniProtKB-KW"/>
</dbReference>
<dbReference type="GO" id="GO:0016491">
    <property type="term" value="F:oxidoreductase activity"/>
    <property type="evidence" value="ECO:0007669"/>
    <property type="project" value="InterPro"/>
</dbReference>
<dbReference type="AlphaFoldDB" id="A0AAE9SFJ4"/>
<dbReference type="InterPro" id="IPR000385">
    <property type="entry name" value="MoaA_NifB_PqqE_Fe-S-bd_CS"/>
</dbReference>
<evidence type="ECO:0000256" key="3">
    <source>
        <dbReference type="ARBA" id="ARBA00022691"/>
    </source>
</evidence>
<dbReference type="SFLD" id="SFLDG01072">
    <property type="entry name" value="dehydrogenase_like"/>
    <property type="match status" value="1"/>
</dbReference>
<dbReference type="CDD" id="cd01335">
    <property type="entry name" value="Radical_SAM"/>
    <property type="match status" value="1"/>
</dbReference>
<feature type="domain" description="Radical SAM core" evidence="7">
    <location>
        <begin position="1"/>
        <end position="227"/>
    </location>
</feature>
<evidence type="ECO:0000313" key="9">
    <source>
        <dbReference type="Proteomes" id="UP001056837"/>
    </source>
</evidence>
<evidence type="ECO:0000259" key="7">
    <source>
        <dbReference type="PROSITE" id="PS51918"/>
    </source>
</evidence>
<keyword evidence="4" id="KW-0479">Metal-binding</keyword>
<keyword evidence="3" id="KW-0949">S-adenosyl-L-methionine</keyword>
<keyword evidence="5" id="KW-0408">Iron</keyword>
<keyword evidence="2" id="KW-0004">4Fe-4S</keyword>
<dbReference type="GO" id="GO:0051539">
    <property type="term" value="F:4 iron, 4 sulfur cluster binding"/>
    <property type="evidence" value="ECO:0007669"/>
    <property type="project" value="UniProtKB-KW"/>
</dbReference>
<gene>
    <name evidence="8" type="ORF">HER15_12365</name>
</gene>
<accession>A0AAE9SFJ4</accession>
<dbReference type="InterPro" id="IPR013785">
    <property type="entry name" value="Aldolase_TIM"/>
</dbReference>
<protein>
    <submittedName>
        <fullName evidence="8">Radical SAM protein</fullName>
    </submittedName>
</protein>
<evidence type="ECO:0000256" key="1">
    <source>
        <dbReference type="ARBA" id="ARBA00001966"/>
    </source>
</evidence>
<organism evidence="8 9">
    <name type="scientific">Tenacibaculum mesophilum</name>
    <dbReference type="NCBI Taxonomy" id="104268"/>
    <lineage>
        <taxon>Bacteria</taxon>
        <taxon>Pseudomonadati</taxon>
        <taxon>Bacteroidota</taxon>
        <taxon>Flavobacteriia</taxon>
        <taxon>Flavobacteriales</taxon>
        <taxon>Flavobacteriaceae</taxon>
        <taxon>Tenacibaculum</taxon>
    </lineage>
</organism>
<dbReference type="Pfam" id="PF04055">
    <property type="entry name" value="Radical_SAM"/>
    <property type="match status" value="1"/>
</dbReference>
<reference evidence="8" key="1">
    <citation type="submission" date="2020-04" db="EMBL/GenBank/DDBJ databases">
        <title>Tenacibaculum mesophilum bac2.</title>
        <authorList>
            <person name="Li M."/>
        </authorList>
    </citation>
    <scope>NUCLEOTIDE SEQUENCE</scope>
    <source>
        <strain evidence="8">Bac2</strain>
    </source>
</reference>
<name>A0AAE9SFJ4_9FLAO</name>
<sequence length="419" mass="48560">MNFNSLAIKIASRCNLNCSYCFMYNLGDTTYKNQPKFMSSEVVDNIIEKTKNYIKKYNKKDFSFIFHGGEPLLASKDFYINFINKVHKIQQELTDVSFSFDLQTNGVLLDKSWIQLFKSLNIYPSVSVDGTKKAHDMYRVDHKGNGSYDTVFESVKLLKNEMNFADIACVINIEESPKEIYDSFKKMNVSYVNFLIPDYTHDNFPFDKDKTLMADWLINLFDIWIKDTKRFKIPLFLGLLNSLMRINEKAKNESTVLVIETNGEIEAIDSLKACGHGFTKTGLNIKKNNFQDIQHTSLGKLYFNDFNTKLCTQCLECPLNEICKGGRLVHRYSKKNGFNNPSVYCNDLIKLIAHIQKFFISCYPELHKKENIQPIKPIEITNYLSTFAQSTYTPYKKELEAFSKKNKALANQYIKSSFF</sequence>
<dbReference type="Proteomes" id="UP001056837">
    <property type="component" value="Chromosome"/>
</dbReference>
<dbReference type="InterPro" id="IPR023867">
    <property type="entry name" value="Sulphatase_maturase_rSAM"/>
</dbReference>
<evidence type="ECO:0000256" key="5">
    <source>
        <dbReference type="ARBA" id="ARBA00023004"/>
    </source>
</evidence>
<dbReference type="InterPro" id="IPR058240">
    <property type="entry name" value="rSAM_sf"/>
</dbReference>
<dbReference type="SFLD" id="SFLDG01386">
    <property type="entry name" value="main_SPASM_domain-containing"/>
    <property type="match status" value="1"/>
</dbReference>
<evidence type="ECO:0000256" key="4">
    <source>
        <dbReference type="ARBA" id="ARBA00022723"/>
    </source>
</evidence>
<proteinExistence type="predicted"/>
<evidence type="ECO:0000256" key="2">
    <source>
        <dbReference type="ARBA" id="ARBA00022485"/>
    </source>
</evidence>
<dbReference type="EMBL" id="CP050861">
    <property type="protein sequence ID" value="UTD16215.1"/>
    <property type="molecule type" value="Genomic_DNA"/>
</dbReference>
<dbReference type="PANTHER" id="PTHR43273:SF8">
    <property type="entry name" value="RADICAL SAM DOMAIN PROTEIN"/>
    <property type="match status" value="1"/>
</dbReference>
<comment type="cofactor">
    <cofactor evidence="1">
        <name>[4Fe-4S] cluster</name>
        <dbReference type="ChEBI" id="CHEBI:49883"/>
    </cofactor>
</comment>
<dbReference type="PANTHER" id="PTHR43273">
    <property type="entry name" value="ANAEROBIC SULFATASE-MATURATING ENZYME HOMOLOG ASLB-RELATED"/>
    <property type="match status" value="1"/>
</dbReference>